<comment type="subcellular location">
    <subcellularLocation>
        <location evidence="1 7">Cell outer membrane</location>
        <topology evidence="1 7">Multi-pass membrane protein</topology>
    </subcellularLocation>
</comment>
<evidence type="ECO:0000256" key="5">
    <source>
        <dbReference type="ARBA" id="ARBA00023136"/>
    </source>
</evidence>
<name>A0ABT8WKP3_9FLAO</name>
<accession>A0ABT8WKP3</accession>
<evidence type="ECO:0000256" key="4">
    <source>
        <dbReference type="ARBA" id="ARBA00022692"/>
    </source>
</evidence>
<dbReference type="Gene3D" id="2.40.170.20">
    <property type="entry name" value="TonB-dependent receptor, beta-barrel domain"/>
    <property type="match status" value="1"/>
</dbReference>
<keyword evidence="4 7" id="KW-0812">Transmembrane</keyword>
<gene>
    <name evidence="9" type="ORF">Q4Q40_05985</name>
</gene>
<keyword evidence="5 7" id="KW-0472">Membrane</keyword>
<dbReference type="InterPro" id="IPR039426">
    <property type="entry name" value="TonB-dep_rcpt-like"/>
</dbReference>
<feature type="domain" description="TonB-dependent receptor plug" evidence="8">
    <location>
        <begin position="143"/>
        <end position="266"/>
    </location>
</feature>
<sequence>MNFLLTKNYKKTFSGFSLRLNLMVFICSCAFFNTYGNNSVHVYEQQIQSDQQRFISGVVQDSNGVPLIGVNISESITNKGAITDFNGGFSLEISENSILTFSSVGYKTMTVPFSGQETIIVTMTETVTELDNVVITAYGTSTKESFTGSAKKIKKEHLTKGGTASFESALKGRVSGLNSFTSGQPGGRSNIQIRGIGSINGNKEPLYVIDGIVINTDATLRAGDYEQGAIAYNPLSTINSNDIENVTVLKDAAAASLYGSRAANGVVLITTKKGRSDKTEIILDIQTGVSKNLTKERLINNQEFKSLWLEGQLHQYIQNNENSEFTRVYNDAALLGNYQDSARQDYESIYGTTDANSDWVDAIYRSGSTDNYNLSASGKEGKTTFYISGNYFNQEGTVIESDFKKYSGRINLENQSRDWLVLGTNLSISRSIRNSGLYDGDYAGGLNPVYLARVLPPAAKIYDENGYGGYADLPNLIEKNANPLGVIDVGVYENTEFRVRGHFFAKIDLSKNLEFSTTYGIDHQTVDETLYDNKEFGAGGGIWNGVLNRVKSEISQYTTSNILNYKTLIEKHKIELLAGGELQQSKMTSINNYGYDVLDSDLLSSSSIGTLWSWSGQAENYALLSYFSRAHYGFDSKYLVSASFRRDGSSRFGEASKWGNFWSVSGGWVLSKESFINSEFINYLKLRSSYGTNGNLPSQNYAALAFFDSDGKGYGGSSGLSYGQLQNTDLSWEFSKSFNVGLDATLFSNIDITVEYFSKHTEDLLMNVPVSGTAGFTEQLQNFGAMKNEGWELELAATPIIFQNFLWNTSLNLTFLENKITKLKSDIISSYSSGNGQNPIIIKEGESLNSFYLRDYAGVDKTNGMAQYYVLENGVRTGVITTDATQAGFGVFGNAIPDVQGGFHNQLTYKSFDLSFLFTFGLGANAYDYTAFKRDDDGFSPQFTNTTAQLSPWNPNNVNSNVPIRINGNNSFSNDVSTRHLYSADYLKLKNVRLNYKLPVSAKFIEDTTIYLQGENLFLLTELDGFDPEAVSNGVNFFQVPTATSVTLGVQVKL</sequence>
<evidence type="ECO:0000256" key="7">
    <source>
        <dbReference type="PROSITE-ProRule" id="PRU01360"/>
    </source>
</evidence>
<dbReference type="InterPro" id="IPR023997">
    <property type="entry name" value="TonB-dep_OMP_SusC/RagA_CS"/>
</dbReference>
<comment type="caution">
    <text evidence="9">The sequence shown here is derived from an EMBL/GenBank/DDBJ whole genome shotgun (WGS) entry which is preliminary data.</text>
</comment>
<organism evidence="9 10">
    <name type="scientific">Flavivirga jejuensis</name>
    <dbReference type="NCBI Taxonomy" id="870487"/>
    <lineage>
        <taxon>Bacteria</taxon>
        <taxon>Pseudomonadati</taxon>
        <taxon>Bacteroidota</taxon>
        <taxon>Flavobacteriia</taxon>
        <taxon>Flavobacteriales</taxon>
        <taxon>Flavobacteriaceae</taxon>
        <taxon>Flavivirga</taxon>
    </lineage>
</organism>
<dbReference type="InterPro" id="IPR012910">
    <property type="entry name" value="Plug_dom"/>
</dbReference>
<keyword evidence="2 7" id="KW-0813">Transport</keyword>
<evidence type="ECO:0000259" key="8">
    <source>
        <dbReference type="Pfam" id="PF07715"/>
    </source>
</evidence>
<dbReference type="Pfam" id="PF13715">
    <property type="entry name" value="CarbopepD_reg_2"/>
    <property type="match status" value="1"/>
</dbReference>
<evidence type="ECO:0000256" key="3">
    <source>
        <dbReference type="ARBA" id="ARBA00022452"/>
    </source>
</evidence>
<dbReference type="InterPro" id="IPR036942">
    <property type="entry name" value="Beta-barrel_TonB_sf"/>
</dbReference>
<keyword evidence="6 7" id="KW-0998">Cell outer membrane</keyword>
<evidence type="ECO:0000313" key="10">
    <source>
        <dbReference type="Proteomes" id="UP001176806"/>
    </source>
</evidence>
<dbReference type="SUPFAM" id="SSF56935">
    <property type="entry name" value="Porins"/>
    <property type="match status" value="1"/>
</dbReference>
<reference evidence="9" key="1">
    <citation type="submission" date="2023-07" db="EMBL/GenBank/DDBJ databases">
        <title>Two novel species in the genus Flavivirga.</title>
        <authorList>
            <person name="Kwon K."/>
        </authorList>
    </citation>
    <scope>NUCLEOTIDE SEQUENCE</scope>
    <source>
        <strain evidence="9">KACC 14158</strain>
    </source>
</reference>
<dbReference type="Proteomes" id="UP001176806">
    <property type="component" value="Unassembled WGS sequence"/>
</dbReference>
<dbReference type="RefSeq" id="WP_303300849.1">
    <property type="nucleotide sequence ID" value="NZ_BAABDA010000051.1"/>
</dbReference>
<dbReference type="Gene3D" id="2.170.130.10">
    <property type="entry name" value="TonB-dependent receptor, plug domain"/>
    <property type="match status" value="1"/>
</dbReference>
<keyword evidence="3 7" id="KW-1134">Transmembrane beta strand</keyword>
<dbReference type="EMBL" id="JAUOEL010000002">
    <property type="protein sequence ID" value="MDO5973727.1"/>
    <property type="molecule type" value="Genomic_DNA"/>
</dbReference>
<evidence type="ECO:0000256" key="6">
    <source>
        <dbReference type="ARBA" id="ARBA00023237"/>
    </source>
</evidence>
<dbReference type="NCBIfam" id="TIGR04057">
    <property type="entry name" value="SusC_RagA_signa"/>
    <property type="match status" value="1"/>
</dbReference>
<comment type="similarity">
    <text evidence="7">Belongs to the TonB-dependent receptor family.</text>
</comment>
<dbReference type="InterPro" id="IPR037066">
    <property type="entry name" value="Plug_dom_sf"/>
</dbReference>
<evidence type="ECO:0000313" key="9">
    <source>
        <dbReference type="EMBL" id="MDO5973727.1"/>
    </source>
</evidence>
<dbReference type="NCBIfam" id="TIGR04056">
    <property type="entry name" value="OMP_RagA_SusC"/>
    <property type="match status" value="1"/>
</dbReference>
<protein>
    <submittedName>
        <fullName evidence="9">SusC/RagA family TonB-linked outer membrane protein</fullName>
    </submittedName>
</protein>
<keyword evidence="10" id="KW-1185">Reference proteome</keyword>
<dbReference type="Pfam" id="PF07715">
    <property type="entry name" value="Plug"/>
    <property type="match status" value="1"/>
</dbReference>
<dbReference type="SUPFAM" id="SSF49464">
    <property type="entry name" value="Carboxypeptidase regulatory domain-like"/>
    <property type="match status" value="1"/>
</dbReference>
<evidence type="ECO:0000256" key="1">
    <source>
        <dbReference type="ARBA" id="ARBA00004571"/>
    </source>
</evidence>
<dbReference type="InterPro" id="IPR008969">
    <property type="entry name" value="CarboxyPept-like_regulatory"/>
</dbReference>
<dbReference type="PROSITE" id="PS52016">
    <property type="entry name" value="TONB_DEPENDENT_REC_3"/>
    <property type="match status" value="1"/>
</dbReference>
<dbReference type="InterPro" id="IPR023996">
    <property type="entry name" value="TonB-dep_OMP_SusC/RagA"/>
</dbReference>
<evidence type="ECO:0000256" key="2">
    <source>
        <dbReference type="ARBA" id="ARBA00022448"/>
    </source>
</evidence>
<proteinExistence type="inferred from homology"/>